<evidence type="ECO:0000313" key="2">
    <source>
        <dbReference type="Proteomes" id="UP000620124"/>
    </source>
</evidence>
<dbReference type="AlphaFoldDB" id="A0A8H7DFQ4"/>
<comment type="caution">
    <text evidence="1">The sequence shown here is derived from an EMBL/GenBank/DDBJ whole genome shotgun (WGS) entry which is preliminary data.</text>
</comment>
<accession>A0A8H7DFQ4</accession>
<reference evidence="1" key="1">
    <citation type="submission" date="2020-05" db="EMBL/GenBank/DDBJ databases">
        <title>Mycena genomes resolve the evolution of fungal bioluminescence.</title>
        <authorList>
            <person name="Tsai I.J."/>
        </authorList>
    </citation>
    <scope>NUCLEOTIDE SEQUENCE</scope>
    <source>
        <strain evidence="1">CCC161011</strain>
    </source>
</reference>
<protein>
    <submittedName>
        <fullName evidence="1">Uncharacterized protein</fullName>
    </submittedName>
</protein>
<dbReference type="EMBL" id="JACAZI010000002">
    <property type="protein sequence ID" value="KAF7369761.1"/>
    <property type="molecule type" value="Genomic_DNA"/>
</dbReference>
<proteinExistence type="predicted"/>
<keyword evidence="2" id="KW-1185">Reference proteome</keyword>
<gene>
    <name evidence="1" type="ORF">MVEN_00308000</name>
</gene>
<organism evidence="1 2">
    <name type="scientific">Mycena venus</name>
    <dbReference type="NCBI Taxonomy" id="2733690"/>
    <lineage>
        <taxon>Eukaryota</taxon>
        <taxon>Fungi</taxon>
        <taxon>Dikarya</taxon>
        <taxon>Basidiomycota</taxon>
        <taxon>Agaricomycotina</taxon>
        <taxon>Agaricomycetes</taxon>
        <taxon>Agaricomycetidae</taxon>
        <taxon>Agaricales</taxon>
        <taxon>Marasmiineae</taxon>
        <taxon>Mycenaceae</taxon>
        <taxon>Mycena</taxon>
    </lineage>
</organism>
<evidence type="ECO:0000313" key="1">
    <source>
        <dbReference type="EMBL" id="KAF7369761.1"/>
    </source>
</evidence>
<sequence>MLIGYRAWQHRRTMKSLNIVGHSRGMSADKVLSILVESGFIYCLLWLTQIMNFVNYSRNTPTIYIDWLAQGIGNQTRISGMYPTLIISIVNFKQTVWETDGVSTIQFVGQSKSESGDLHLDRGVEAESTGELNITVHIKAPLDSFSQDEYSRP</sequence>
<name>A0A8H7DFQ4_9AGAR</name>
<dbReference type="Proteomes" id="UP000620124">
    <property type="component" value="Unassembled WGS sequence"/>
</dbReference>
<dbReference type="OrthoDB" id="2744793at2759"/>